<reference evidence="1 2" key="1">
    <citation type="submission" date="2018-09" db="EMBL/GenBank/DDBJ databases">
        <title>Complete genome sequence of Euzebya sp. DY32-46 isolated from seawater of Pacific Ocean.</title>
        <authorList>
            <person name="Xu L."/>
            <person name="Wu Y.-H."/>
            <person name="Xu X.-W."/>
        </authorList>
    </citation>
    <scope>NUCLEOTIDE SEQUENCE [LARGE SCALE GENOMIC DNA]</scope>
    <source>
        <strain evidence="1 2">DY32-46</strain>
    </source>
</reference>
<keyword evidence="2" id="KW-1185">Reference proteome</keyword>
<dbReference type="KEGG" id="euz:DVS28_a2710"/>
<dbReference type="RefSeq" id="WP_114591890.1">
    <property type="nucleotide sequence ID" value="NZ_CP031165.1"/>
</dbReference>
<dbReference type="PROSITE" id="PS51257">
    <property type="entry name" value="PROKAR_LIPOPROTEIN"/>
    <property type="match status" value="1"/>
</dbReference>
<organism evidence="1 2">
    <name type="scientific">Euzebya pacifica</name>
    <dbReference type="NCBI Taxonomy" id="1608957"/>
    <lineage>
        <taxon>Bacteria</taxon>
        <taxon>Bacillati</taxon>
        <taxon>Actinomycetota</taxon>
        <taxon>Nitriliruptoria</taxon>
        <taxon>Euzebyales</taxon>
    </lineage>
</organism>
<accession>A0A346XYU2</accession>
<sequence length="265" mass="27303">MSRVLAILFGAALALGGCNSGPDTAGAVAAATAYVQALAATDYDTMASLSVGSANDAARYGQQVLLADPEAFSSRDLVVLEPLTVPDGGDGTYLDGELELSTKGISGAPLRINTITMLSTADGWKVDGYDRDGRSTAELFRNVSTGPHQLAFDGVDVASISATVLLTDVAEDVVLLPIGVTAGAQQVTIVPERSTFTLGGRQIQVTDIIGTATVESLHEQIMVLLARQAPTTTASDADAVLIGVEMDGTDVGPLNVELRTQPPSQ</sequence>
<dbReference type="EMBL" id="CP031165">
    <property type="protein sequence ID" value="AXV07389.1"/>
    <property type="molecule type" value="Genomic_DNA"/>
</dbReference>
<proteinExistence type="predicted"/>
<name>A0A346XYU2_9ACTN</name>
<evidence type="ECO:0000313" key="2">
    <source>
        <dbReference type="Proteomes" id="UP000264006"/>
    </source>
</evidence>
<protein>
    <submittedName>
        <fullName evidence="1">Uncharacterized protein</fullName>
    </submittedName>
</protein>
<dbReference type="AlphaFoldDB" id="A0A346XYU2"/>
<gene>
    <name evidence="1" type="ORF">DVS28_a2710</name>
</gene>
<evidence type="ECO:0000313" key="1">
    <source>
        <dbReference type="EMBL" id="AXV07389.1"/>
    </source>
</evidence>
<dbReference type="OrthoDB" id="9820814at2"/>
<dbReference type="Proteomes" id="UP000264006">
    <property type="component" value="Chromosome"/>
</dbReference>